<feature type="region of interest" description="Disordered" evidence="11">
    <location>
        <begin position="1230"/>
        <end position="1258"/>
    </location>
</feature>
<feature type="compositionally biased region" description="Basic and acidic residues" evidence="11">
    <location>
        <begin position="46"/>
        <end position="62"/>
    </location>
</feature>
<evidence type="ECO:0000256" key="7">
    <source>
        <dbReference type="ARBA" id="ARBA00023054"/>
    </source>
</evidence>
<feature type="compositionally biased region" description="Basic and acidic residues" evidence="11">
    <location>
        <begin position="269"/>
        <end position="292"/>
    </location>
</feature>
<dbReference type="GO" id="GO:0005789">
    <property type="term" value="C:endoplasmic reticulum membrane"/>
    <property type="evidence" value="ECO:0007669"/>
    <property type="project" value="UniProtKB-SubCell"/>
</dbReference>
<keyword evidence="6 12" id="KW-1133">Transmembrane helix</keyword>
<feature type="region of interest" description="Disordered" evidence="11">
    <location>
        <begin position="821"/>
        <end position="844"/>
    </location>
</feature>
<dbReference type="PANTHER" id="PTHR32219">
    <property type="entry name" value="RNA-BINDING PROTEIN YLMH-RELATED"/>
    <property type="match status" value="1"/>
</dbReference>
<feature type="region of interest" description="Disordered" evidence="11">
    <location>
        <begin position="1"/>
        <end position="141"/>
    </location>
</feature>
<evidence type="ECO:0000256" key="10">
    <source>
        <dbReference type="SAM" id="Coils"/>
    </source>
</evidence>
<keyword evidence="7 10" id="KW-0175">Coiled coil</keyword>
<evidence type="ECO:0000256" key="8">
    <source>
        <dbReference type="ARBA" id="ARBA00023136"/>
    </source>
</evidence>
<evidence type="ECO:0000313" key="13">
    <source>
        <dbReference type="EMBL" id="KAL2505925.1"/>
    </source>
</evidence>
<keyword evidence="4 12" id="KW-0812">Transmembrane</keyword>
<feature type="compositionally biased region" description="Low complexity" evidence="11">
    <location>
        <begin position="1"/>
        <end position="21"/>
    </location>
</feature>
<feature type="region of interest" description="Disordered" evidence="11">
    <location>
        <begin position="261"/>
        <end position="292"/>
    </location>
</feature>
<proteinExistence type="inferred from homology"/>
<organism evidence="13 14">
    <name type="scientific">Abeliophyllum distichum</name>
    <dbReference type="NCBI Taxonomy" id="126358"/>
    <lineage>
        <taxon>Eukaryota</taxon>
        <taxon>Viridiplantae</taxon>
        <taxon>Streptophyta</taxon>
        <taxon>Embryophyta</taxon>
        <taxon>Tracheophyta</taxon>
        <taxon>Spermatophyta</taxon>
        <taxon>Magnoliopsida</taxon>
        <taxon>eudicotyledons</taxon>
        <taxon>Gunneridae</taxon>
        <taxon>Pentapetalae</taxon>
        <taxon>asterids</taxon>
        <taxon>lamiids</taxon>
        <taxon>Lamiales</taxon>
        <taxon>Oleaceae</taxon>
        <taxon>Forsythieae</taxon>
        <taxon>Abeliophyllum</taxon>
    </lineage>
</organism>
<keyword evidence="5" id="KW-0256">Endoplasmic reticulum</keyword>
<evidence type="ECO:0000256" key="6">
    <source>
        <dbReference type="ARBA" id="ARBA00022989"/>
    </source>
</evidence>
<feature type="region of interest" description="Disordered" evidence="11">
    <location>
        <begin position="594"/>
        <end position="632"/>
    </location>
</feature>
<feature type="compositionally biased region" description="Basic and acidic residues" evidence="11">
    <location>
        <begin position="505"/>
        <end position="522"/>
    </location>
</feature>
<feature type="region of interest" description="Disordered" evidence="11">
    <location>
        <begin position="1280"/>
        <end position="1378"/>
    </location>
</feature>
<feature type="compositionally biased region" description="Polar residues" evidence="11">
    <location>
        <begin position="621"/>
        <end position="632"/>
    </location>
</feature>
<evidence type="ECO:0000256" key="9">
    <source>
        <dbReference type="ARBA" id="ARBA00038080"/>
    </source>
</evidence>
<feature type="compositionally biased region" description="Basic and acidic residues" evidence="11">
    <location>
        <begin position="465"/>
        <end position="478"/>
    </location>
</feature>
<feature type="region of interest" description="Disordered" evidence="11">
    <location>
        <begin position="671"/>
        <end position="690"/>
    </location>
</feature>
<feature type="compositionally biased region" description="Low complexity" evidence="11">
    <location>
        <begin position="128"/>
        <end position="137"/>
    </location>
</feature>
<feature type="region of interest" description="Disordered" evidence="11">
    <location>
        <begin position="329"/>
        <end position="360"/>
    </location>
</feature>
<accession>A0ABD1SZU4</accession>
<comment type="similarity">
    <text evidence="9">Belongs to the plant Proton pump-interactor protein family.</text>
</comment>
<feature type="region of interest" description="Disordered" evidence="11">
    <location>
        <begin position="161"/>
        <end position="238"/>
    </location>
</feature>
<feature type="compositionally biased region" description="Basic and acidic residues" evidence="11">
    <location>
        <begin position="169"/>
        <end position="185"/>
    </location>
</feature>
<evidence type="ECO:0000256" key="2">
    <source>
        <dbReference type="ARBA" id="ARBA00004389"/>
    </source>
</evidence>
<feature type="compositionally biased region" description="Basic and acidic residues" evidence="11">
    <location>
        <begin position="1280"/>
        <end position="1311"/>
    </location>
</feature>
<keyword evidence="8 12" id="KW-0472">Membrane</keyword>
<feature type="region of interest" description="Disordered" evidence="11">
    <location>
        <begin position="465"/>
        <end position="559"/>
    </location>
</feature>
<feature type="compositionally biased region" description="Polar residues" evidence="11">
    <location>
        <begin position="331"/>
        <end position="344"/>
    </location>
</feature>
<reference evidence="14" key="1">
    <citation type="submission" date="2024-07" db="EMBL/GenBank/DDBJ databases">
        <title>Two chromosome-level genome assemblies of Korean endemic species Abeliophyllum distichum and Forsythia ovata (Oleaceae).</title>
        <authorList>
            <person name="Jang H."/>
        </authorList>
    </citation>
    <scope>NUCLEOTIDE SEQUENCE [LARGE SCALE GENOMIC DNA]</scope>
</reference>
<name>A0ABD1SZU4_9LAMI</name>
<evidence type="ECO:0000256" key="12">
    <source>
        <dbReference type="SAM" id="Phobius"/>
    </source>
</evidence>
<protein>
    <submittedName>
        <fullName evidence="13">CAP-Gly domain-containing linker protein 1</fullName>
    </submittedName>
</protein>
<dbReference type="EMBL" id="JBFOLK010000006">
    <property type="protein sequence ID" value="KAL2505925.1"/>
    <property type="molecule type" value="Genomic_DNA"/>
</dbReference>
<dbReference type="InterPro" id="IPR055282">
    <property type="entry name" value="PPI1-4"/>
</dbReference>
<feature type="compositionally biased region" description="Polar residues" evidence="11">
    <location>
        <begin position="829"/>
        <end position="842"/>
    </location>
</feature>
<gene>
    <name evidence="13" type="ORF">Adt_21546</name>
</gene>
<evidence type="ECO:0000256" key="1">
    <source>
        <dbReference type="ARBA" id="ARBA00004162"/>
    </source>
</evidence>
<evidence type="ECO:0000256" key="3">
    <source>
        <dbReference type="ARBA" id="ARBA00022475"/>
    </source>
</evidence>
<evidence type="ECO:0000313" key="14">
    <source>
        <dbReference type="Proteomes" id="UP001604336"/>
    </source>
</evidence>
<evidence type="ECO:0000256" key="5">
    <source>
        <dbReference type="ARBA" id="ARBA00022824"/>
    </source>
</evidence>
<dbReference type="PANTHER" id="PTHR32219:SF3">
    <property type="entry name" value="CALPONIN-LIKE DOMAIN PROTEIN"/>
    <property type="match status" value="1"/>
</dbReference>
<feature type="coiled-coil region" evidence="10">
    <location>
        <begin position="968"/>
        <end position="1029"/>
    </location>
</feature>
<evidence type="ECO:0000256" key="11">
    <source>
        <dbReference type="SAM" id="MobiDB-lite"/>
    </source>
</evidence>
<comment type="caution">
    <text evidence="13">The sequence shown here is derived from an EMBL/GenBank/DDBJ whole genome shotgun (WGS) entry which is preliminary data.</text>
</comment>
<dbReference type="GO" id="GO:0005886">
    <property type="term" value="C:plasma membrane"/>
    <property type="evidence" value="ECO:0007669"/>
    <property type="project" value="UniProtKB-SubCell"/>
</dbReference>
<comment type="subcellular location">
    <subcellularLocation>
        <location evidence="1">Cell membrane</location>
        <topology evidence="1">Single-pass membrane protein</topology>
    </subcellularLocation>
    <subcellularLocation>
        <location evidence="2">Endoplasmic reticulum membrane</location>
        <topology evidence="2">Single-pass membrane protein</topology>
    </subcellularLocation>
</comment>
<evidence type="ECO:0000256" key="4">
    <source>
        <dbReference type="ARBA" id="ARBA00022692"/>
    </source>
</evidence>
<feature type="compositionally biased region" description="Basic and acidic residues" evidence="11">
    <location>
        <begin position="1333"/>
        <end position="1352"/>
    </location>
</feature>
<feature type="compositionally biased region" description="Basic residues" evidence="11">
    <location>
        <begin position="1312"/>
        <end position="1321"/>
    </location>
</feature>
<sequence length="1419" mass="157524">MTAESAVSKEVSEVVAKSPVVTEETSELCMSSNQDLPKPDCNGINHHADEGIRHHDHKHDPDNSYVFVSGEDGLSDDPLNNKDVVGESLIESPNSEAVEVQPRESIAQNGELDVENGKISESLEEGEVGAAEGNGASPLLDNNVAQDLENSIGDGTEVHAATVDAPEEQNEKSESRADTEIKEVEVQIGKTTSTEEFEIDQVQDQNGEIGGTTEAVTGKVEDQTESEVSPTPVENQESHVVVLVSDPGLAAESGELNSLSLGINVSGDGSDKCEDRNNSKSTEESGLGKESEDVINAVKCESRGMEVSSQEQTEVKLAGEVTETLNCRVPVTNSAHLDSDSPTNNKEEKQVGEVSSQEQIEVKSAGEIAETLECKVPVTTSAHLDSELSAINSEEVNTKPDLDSDEIENQKNDTVVSNNIQDVMGQGCKEEEEIVDESDLKSEIETVSGPILDEIKVDLPVAHVHHPEERDANKDCHGEFPAAKNAETETDVVLPTDSFPTSNSEAHEPQKDTEIWDAKSIEDVSFSPADAPESESNVENGPVVEDSMRSCNPRDANSELESALEIVDYEEKQPTFQGDDVHVQTEIWDAKSIENVSFPPADAPESESNVENGPVVEDSMRSCNPSDANSELESALEIVDYEEKQPTFQGDDVHVQTEIWDAKSIEDVSFSPADAPESESNVENSPVVEDSVRCCNPSDANSELESALEIVDYEEKEPTFQGDDEHVQTEVSSGNANCAHSPCITADVKVESEVENSSTTSSRDMTTDISVACGSEVSDGPTVNGEGMLNISVETEDVKNPLDALAGAEGRSDEKMLLQESKDTEKSHVNQISTASPESSTGEDIRVEAVTKPFNFLIRIPRFNDEKLREQIMHAQLQVEEKTQLRDAIRLQIQKKRANCQTHGIEYEAVKLEDRAARKLVRSKRLEIDSLQSVINRAKNAMSIEDIDSRIHNMEHVMQHETLPLKEEKQFIREIKQLKQLREQLSSNMGSQDEIQQALNQREEVEERLKVLKKELDSLKGKVLKAEAAAMAAGKKYEDENIKVKELQAQFRAADDVRQAAYAQLVSLKKDFFDKNKHFRMYKDAAAAASDYAFGKNKEALARHCVNQVEKIMELWNTNNDFRQEYVKYNARSTVRRLGTLDGRSLGPDEEPPILPSYVDRRVDNLVSRPVPSDSVTQHPILELKQETAVESVIVDDKSTKEVAESKNHVVKTKGLAKFIMVNSLEISSGRTDETEEEPLKSKEEVEMERKAEELKKQEAEAKLREQRRLEELTKAKEALERKKRNAEKAQMRAEMRAQKEAEQREKEKEKRLRKKERKKLAGTEVSENNDFETDRSSENPVETIKETEVKENAPVVTKRSSKAKISKTKSIPPPLRNKNRKKLQQWMWVILTSLLVIVIFWLGNLGAFTNVNLKRRFS</sequence>
<feature type="compositionally biased region" description="Basic and acidic residues" evidence="11">
    <location>
        <begin position="1238"/>
        <end position="1258"/>
    </location>
</feature>
<keyword evidence="3" id="KW-1003">Cell membrane</keyword>
<dbReference type="Proteomes" id="UP001604336">
    <property type="component" value="Unassembled WGS sequence"/>
</dbReference>
<feature type="compositionally biased region" description="Polar residues" evidence="11">
    <location>
        <begin position="226"/>
        <end position="235"/>
    </location>
</feature>
<keyword evidence="14" id="KW-1185">Reference proteome</keyword>
<feature type="transmembrane region" description="Helical" evidence="12">
    <location>
        <begin position="1387"/>
        <end position="1409"/>
    </location>
</feature>